<keyword evidence="3" id="KW-1185">Reference proteome</keyword>
<protein>
    <submittedName>
        <fullName evidence="2">Uncharacterized protein</fullName>
    </submittedName>
</protein>
<dbReference type="Proteomes" id="UP000249873">
    <property type="component" value="Chromosome"/>
</dbReference>
<evidence type="ECO:0000313" key="3">
    <source>
        <dbReference type="Proteomes" id="UP000249873"/>
    </source>
</evidence>
<sequence>MRKTKNLLAVLALLLTFVMSVQAQNDNSYFVDNWNVLVKGTPEGDAELPMRFEMNGDVMSGYFVNPESGDEEEMDSAEIKDGALQVAFFIAGYDVTMTLKKETENTMKGSLMGMFEAEASRVVEDKDTYFMGRWNVFVEGTPEGDVEIPMRFEMNGETVSGYFTNPEGGEEEEMDSAEIKEGVLNMAFFIVGYDVTITLKKETENTMKGSLMEMFVAEGTRVIEKEPMEALMSIENYYLSSWDVLIVGTPNGDVTIPMRFEEGDNGLKGYVTNPEDESEIEMTSVAAQDSMLTGGFSMMGYDLNFYLKVVDENQAKGSLMEMFSMTATRKED</sequence>
<gene>
    <name evidence="2" type="ORF">DJ013_19330</name>
</gene>
<dbReference type="KEGG" id="als:DJ013_19330"/>
<accession>A0A2Z4GGQ6</accession>
<evidence type="ECO:0000313" key="2">
    <source>
        <dbReference type="EMBL" id="AWW00205.1"/>
    </source>
</evidence>
<dbReference type="AlphaFoldDB" id="A0A2Z4GGQ6"/>
<evidence type="ECO:0000256" key="1">
    <source>
        <dbReference type="SAM" id="SignalP"/>
    </source>
</evidence>
<proteinExistence type="predicted"/>
<dbReference type="OrthoDB" id="1100674at2"/>
<dbReference type="RefSeq" id="WP_111373572.1">
    <property type="nucleotide sequence ID" value="NZ_CP029480.1"/>
</dbReference>
<feature type="signal peptide" evidence="1">
    <location>
        <begin position="1"/>
        <end position="23"/>
    </location>
</feature>
<reference evidence="2 3" key="1">
    <citation type="submission" date="2018-05" db="EMBL/GenBank/DDBJ databases">
        <title>Complete genome sequence of Arcticibacterium luteifluviistationis SM1504T, a cytophagaceae bacterium isolated from Arctic surface seawater.</title>
        <authorList>
            <person name="Li Y."/>
            <person name="Qin Q.-L."/>
        </authorList>
    </citation>
    <scope>NUCLEOTIDE SEQUENCE [LARGE SCALE GENOMIC DNA]</scope>
    <source>
        <strain evidence="2 3">SM1504</strain>
    </source>
</reference>
<organism evidence="2 3">
    <name type="scientific">Arcticibacterium luteifluviistationis</name>
    <dbReference type="NCBI Taxonomy" id="1784714"/>
    <lineage>
        <taxon>Bacteria</taxon>
        <taxon>Pseudomonadati</taxon>
        <taxon>Bacteroidota</taxon>
        <taxon>Cytophagia</taxon>
        <taxon>Cytophagales</taxon>
        <taxon>Leadbetterellaceae</taxon>
        <taxon>Arcticibacterium</taxon>
    </lineage>
</organism>
<keyword evidence="1" id="KW-0732">Signal</keyword>
<dbReference type="EMBL" id="CP029480">
    <property type="protein sequence ID" value="AWW00205.1"/>
    <property type="molecule type" value="Genomic_DNA"/>
</dbReference>
<feature type="chain" id="PRO_5016355779" evidence="1">
    <location>
        <begin position="24"/>
        <end position="332"/>
    </location>
</feature>
<name>A0A2Z4GGQ6_9BACT</name>